<feature type="domain" description="4Fe-4S ferredoxin-type" evidence="4">
    <location>
        <begin position="41"/>
        <end position="70"/>
    </location>
</feature>
<comment type="caution">
    <text evidence="5">The sequence shown here is derived from an EMBL/GenBank/DDBJ whole genome shotgun (WGS) entry which is preliminary data.</text>
</comment>
<evidence type="ECO:0000313" key="5">
    <source>
        <dbReference type="EMBL" id="DAB35494.1"/>
    </source>
</evidence>
<dbReference type="GO" id="GO:0046872">
    <property type="term" value="F:metal ion binding"/>
    <property type="evidence" value="ECO:0007669"/>
    <property type="project" value="UniProtKB-KW"/>
</dbReference>
<accession>A0A2D3WCL7</accession>
<sequence length="141" mass="15647">MSAYKGKLSYDQTQCIVCQTCAFVCPAGAINITCKALKQSYEFIIWHNSCTLCGNCTYFCPTGAIALSDVRAEALPQSQKYTAITSATLAFDRCPKCSEPMIQTPDSLLNKGFSKRDDALRSLFNLCPKCRRESTFTKRVL</sequence>
<dbReference type="Pfam" id="PF13187">
    <property type="entry name" value="Fer4_9"/>
    <property type="match status" value="1"/>
</dbReference>
<dbReference type="PANTHER" id="PTHR43193:SF2">
    <property type="entry name" value="POLYFERREDOXIN PROTEIN FWDF"/>
    <property type="match status" value="1"/>
</dbReference>
<dbReference type="PROSITE" id="PS00198">
    <property type="entry name" value="4FE4S_FER_1"/>
    <property type="match status" value="1"/>
</dbReference>
<evidence type="ECO:0000259" key="4">
    <source>
        <dbReference type="PROSITE" id="PS51379"/>
    </source>
</evidence>
<gene>
    <name evidence="5" type="ORF">CFH80_09860</name>
</gene>
<name>A0A2D3WCL7_9BACT</name>
<proteinExistence type="predicted"/>
<feature type="domain" description="4Fe-4S ferredoxin-type" evidence="4">
    <location>
        <begin position="6"/>
        <end position="35"/>
    </location>
</feature>
<dbReference type="Gene3D" id="3.30.70.20">
    <property type="match status" value="2"/>
</dbReference>
<dbReference type="InterPro" id="IPR017896">
    <property type="entry name" value="4Fe4S_Fe-S-bd"/>
</dbReference>
<protein>
    <recommendedName>
        <fullName evidence="4">4Fe-4S ferredoxin-type domain-containing protein</fullName>
    </recommendedName>
</protein>
<organism evidence="5 6">
    <name type="scientific">Sulfurospirillum cavolei</name>
    <dbReference type="NCBI Taxonomy" id="366522"/>
    <lineage>
        <taxon>Bacteria</taxon>
        <taxon>Pseudomonadati</taxon>
        <taxon>Campylobacterota</taxon>
        <taxon>Epsilonproteobacteria</taxon>
        <taxon>Campylobacterales</taxon>
        <taxon>Sulfurospirillaceae</taxon>
        <taxon>Sulfurospirillum</taxon>
    </lineage>
</organism>
<dbReference type="SUPFAM" id="SSF54862">
    <property type="entry name" value="4Fe-4S ferredoxins"/>
    <property type="match status" value="1"/>
</dbReference>
<dbReference type="STRING" id="366522.GCA_001548055_01523"/>
<evidence type="ECO:0000256" key="3">
    <source>
        <dbReference type="ARBA" id="ARBA00023014"/>
    </source>
</evidence>
<keyword evidence="1" id="KW-0479">Metal-binding</keyword>
<evidence type="ECO:0000256" key="2">
    <source>
        <dbReference type="ARBA" id="ARBA00023004"/>
    </source>
</evidence>
<dbReference type="GO" id="GO:0051536">
    <property type="term" value="F:iron-sulfur cluster binding"/>
    <property type="evidence" value="ECO:0007669"/>
    <property type="project" value="UniProtKB-KW"/>
</dbReference>
<dbReference type="Proteomes" id="UP000231638">
    <property type="component" value="Unassembled WGS sequence"/>
</dbReference>
<dbReference type="PANTHER" id="PTHR43193">
    <property type="match status" value="1"/>
</dbReference>
<dbReference type="PROSITE" id="PS51379">
    <property type="entry name" value="4FE4S_FER_2"/>
    <property type="match status" value="2"/>
</dbReference>
<evidence type="ECO:0000256" key="1">
    <source>
        <dbReference type="ARBA" id="ARBA00022723"/>
    </source>
</evidence>
<reference evidence="5 6" key="1">
    <citation type="journal article" date="2017" name="Front. Microbiol.">
        <title>Comparative Genomic Analysis of the Class Epsilonproteobacteria and Proposed Reclassification to Epsilonbacteraeota (phyl. nov.).</title>
        <authorList>
            <person name="Waite D.W."/>
            <person name="Vanwonterghem I."/>
            <person name="Rinke C."/>
            <person name="Parks D.H."/>
            <person name="Zhang Y."/>
            <person name="Takai K."/>
            <person name="Sievert S.M."/>
            <person name="Simon J."/>
            <person name="Campbell B.J."/>
            <person name="Hanson T.E."/>
            <person name="Woyke T."/>
            <person name="Klotz M.G."/>
            <person name="Hugenholtz P."/>
        </authorList>
    </citation>
    <scope>NUCLEOTIDE SEQUENCE [LARGE SCALE GENOMIC DNA]</scope>
    <source>
        <strain evidence="5">UBA11420</strain>
    </source>
</reference>
<keyword evidence="2" id="KW-0408">Iron</keyword>
<dbReference type="InterPro" id="IPR017900">
    <property type="entry name" value="4Fe4S_Fe_S_CS"/>
</dbReference>
<dbReference type="AlphaFoldDB" id="A0A2D3WCL7"/>
<dbReference type="InterPro" id="IPR052977">
    <property type="entry name" value="Polyferredoxin-like_ET"/>
</dbReference>
<keyword evidence="3" id="KW-0411">Iron-sulfur</keyword>
<dbReference type="EMBL" id="DLUG01000257">
    <property type="protein sequence ID" value="DAB35494.1"/>
    <property type="molecule type" value="Genomic_DNA"/>
</dbReference>
<evidence type="ECO:0000313" key="6">
    <source>
        <dbReference type="Proteomes" id="UP000231638"/>
    </source>
</evidence>